<organism evidence="1 2">
    <name type="scientific">Tanacetum coccineum</name>
    <dbReference type="NCBI Taxonomy" id="301880"/>
    <lineage>
        <taxon>Eukaryota</taxon>
        <taxon>Viridiplantae</taxon>
        <taxon>Streptophyta</taxon>
        <taxon>Embryophyta</taxon>
        <taxon>Tracheophyta</taxon>
        <taxon>Spermatophyta</taxon>
        <taxon>Magnoliopsida</taxon>
        <taxon>eudicotyledons</taxon>
        <taxon>Gunneridae</taxon>
        <taxon>Pentapetalae</taxon>
        <taxon>asterids</taxon>
        <taxon>campanulids</taxon>
        <taxon>Asterales</taxon>
        <taxon>Asteraceae</taxon>
        <taxon>Asteroideae</taxon>
        <taxon>Anthemideae</taxon>
        <taxon>Anthemidinae</taxon>
        <taxon>Tanacetum</taxon>
    </lineage>
</organism>
<dbReference type="EMBL" id="BQNB010012824">
    <property type="protein sequence ID" value="GJT08359.1"/>
    <property type="molecule type" value="Genomic_DNA"/>
</dbReference>
<accession>A0ABQ5B230</accession>
<keyword evidence="2" id="KW-1185">Reference proteome</keyword>
<reference evidence="1" key="2">
    <citation type="submission" date="2022-01" db="EMBL/GenBank/DDBJ databases">
        <authorList>
            <person name="Yamashiro T."/>
            <person name="Shiraishi A."/>
            <person name="Satake H."/>
            <person name="Nakayama K."/>
        </authorList>
    </citation>
    <scope>NUCLEOTIDE SEQUENCE</scope>
</reference>
<dbReference type="Proteomes" id="UP001151760">
    <property type="component" value="Unassembled WGS sequence"/>
</dbReference>
<sequence length="180" mass="20383">MTETMEQYMSKTRADYGSGVILDSRGVIPSKTVADAKVAIQEMGEYSQKWHNRTSRSRRGRYRAAAPRFYQRNNVNPSYQEQRQSMEDTLSKFMSESAKRHEENTNLIKEIQASTDVAIRNQGASVKTLEIQIGQMSKVLHERGFGSLPSSTEANPIDQVKVISTTIEDDSYPIRLIESS</sequence>
<protein>
    <submittedName>
        <fullName evidence="1">Uncharacterized protein</fullName>
    </submittedName>
</protein>
<comment type="caution">
    <text evidence="1">The sequence shown here is derived from an EMBL/GenBank/DDBJ whole genome shotgun (WGS) entry which is preliminary data.</text>
</comment>
<name>A0ABQ5B230_9ASTR</name>
<evidence type="ECO:0000313" key="2">
    <source>
        <dbReference type="Proteomes" id="UP001151760"/>
    </source>
</evidence>
<evidence type="ECO:0000313" key="1">
    <source>
        <dbReference type="EMBL" id="GJT08359.1"/>
    </source>
</evidence>
<proteinExistence type="predicted"/>
<reference evidence="1" key="1">
    <citation type="journal article" date="2022" name="Int. J. Mol. Sci.">
        <title>Draft Genome of Tanacetum Coccineum: Genomic Comparison of Closely Related Tanacetum-Family Plants.</title>
        <authorList>
            <person name="Yamashiro T."/>
            <person name="Shiraishi A."/>
            <person name="Nakayama K."/>
            <person name="Satake H."/>
        </authorList>
    </citation>
    <scope>NUCLEOTIDE SEQUENCE</scope>
</reference>
<gene>
    <name evidence="1" type="ORF">Tco_0842821</name>
</gene>